<dbReference type="Proteomes" id="UP001214170">
    <property type="component" value="Chromosome"/>
</dbReference>
<evidence type="ECO:0000259" key="2">
    <source>
        <dbReference type="SMART" id="SM00939"/>
    </source>
</evidence>
<dbReference type="PANTHER" id="PTHR43056">
    <property type="entry name" value="PEPTIDASE S9 PROLYL OLIGOPEPTIDASE"/>
    <property type="match status" value="1"/>
</dbReference>
<feature type="domain" description="Xaa-Pro dipeptidyl-peptidase C-terminal" evidence="2">
    <location>
        <begin position="361"/>
        <end position="611"/>
    </location>
</feature>
<dbReference type="EMBL" id="CP121261">
    <property type="protein sequence ID" value="WFP05572.1"/>
    <property type="molecule type" value="Genomic_DNA"/>
</dbReference>
<dbReference type="SUPFAM" id="SSF53474">
    <property type="entry name" value="alpha/beta-Hydrolases"/>
    <property type="match status" value="1"/>
</dbReference>
<reference evidence="3 4" key="1">
    <citation type="submission" date="2023-03" db="EMBL/GenBank/DDBJ databases">
        <title>Achromobacter spanius LIG8.</title>
        <authorList>
            <person name="Shrestha S."/>
        </authorList>
    </citation>
    <scope>NUCLEOTIDE SEQUENCE [LARGE SCALE GENOMIC DNA]</scope>
    <source>
        <strain evidence="3 4">LIG8</strain>
    </source>
</reference>
<dbReference type="InterPro" id="IPR008979">
    <property type="entry name" value="Galactose-bd-like_sf"/>
</dbReference>
<dbReference type="InterPro" id="IPR050585">
    <property type="entry name" value="Xaa-Pro_dipeptidyl-ppase/CocE"/>
</dbReference>
<sequence>MPSYPKNEDVAWVVPPQAYADTRPEVYAIPAPRSRYLTMRDGCRLAVDIYVPEDKPERGDDPAPAQFPAIVLFTPYYRRFKLHPDGVGECAPNTAKFRDFFVPRGYAVVVIDVRGTGASFGTRDSFRSPRERDDSREVVEWIVTQPWSSGVVGATGISYLGAASDFLASTGHPAVKAIAPLFSVWDTYTDNYFPGGIQLKALTQSYDDLMVALDHDRREMLHRFVYYANPHFEGPRPVDEDPEGELLKAAIQEHLGNFRQTEFMPEFRFREDPLPYDAQFSSATFSPYSLAEHIPPDVAVLSVSGWMDGGGYMNGAISRYLTLSKNPSHLLLGPWDHGARIDVSPWRTTQMADFPWLAEILRFFDHYLLGKQTGLDAEAPIHYYALHSEQWRSAAQWPPYDQGKDSALYLAPALTLEAAPAPSLSHQTYQVDFSIGTGAGTRYERIAAINSTEYYPDWQGRGDRMCSFTSTPLDAAAELAGHAVADLWVSSSEPDAALFVYLTEIEADGTERYVTEGLLRLLHRKATRCPPQYQTTWPFRTFSRQDARPMTPGKFERVEVPLLPTAWQFKPGSRIRISIAGADKDHCGQVPHGRPPLLKIGTGGDHASRIDLPLAPVSQTIAGNEAKP</sequence>
<dbReference type="InterPro" id="IPR005674">
    <property type="entry name" value="CocE/Ser_esterase"/>
</dbReference>
<dbReference type="SMART" id="SM00939">
    <property type="entry name" value="PepX_C"/>
    <property type="match status" value="1"/>
</dbReference>
<keyword evidence="4" id="KW-1185">Reference proteome</keyword>
<dbReference type="Gene3D" id="2.60.120.260">
    <property type="entry name" value="Galactose-binding domain-like"/>
    <property type="match status" value="1"/>
</dbReference>
<evidence type="ECO:0000313" key="4">
    <source>
        <dbReference type="Proteomes" id="UP001214170"/>
    </source>
</evidence>
<dbReference type="Pfam" id="PF02129">
    <property type="entry name" value="Peptidase_S15"/>
    <property type="match status" value="1"/>
</dbReference>
<dbReference type="RefSeq" id="WP_268081276.1">
    <property type="nucleotide sequence ID" value="NZ_CP106885.1"/>
</dbReference>
<name>A0ABY8GLN3_9BURK</name>
<keyword evidence="1 3" id="KW-0378">Hydrolase</keyword>
<dbReference type="PANTHER" id="PTHR43056:SF10">
    <property type="entry name" value="COCE_NOND FAMILY, PUTATIVE (AFU_ORTHOLOGUE AFUA_7G00600)-RELATED"/>
    <property type="match status" value="1"/>
</dbReference>
<dbReference type="GO" id="GO:0016787">
    <property type="term" value="F:hydrolase activity"/>
    <property type="evidence" value="ECO:0007669"/>
    <property type="project" value="UniProtKB-KW"/>
</dbReference>
<dbReference type="InterPro" id="IPR013736">
    <property type="entry name" value="Xaa-Pro_dipept_C"/>
</dbReference>
<protein>
    <submittedName>
        <fullName evidence="3">CocE/NonD family hydrolase</fullName>
    </submittedName>
</protein>
<evidence type="ECO:0000313" key="3">
    <source>
        <dbReference type="EMBL" id="WFP05572.1"/>
    </source>
</evidence>
<gene>
    <name evidence="3" type="ORF">P8T11_14575</name>
</gene>
<dbReference type="InterPro" id="IPR029058">
    <property type="entry name" value="AB_hydrolase_fold"/>
</dbReference>
<dbReference type="Gene3D" id="3.40.50.1820">
    <property type="entry name" value="alpha/beta hydrolase"/>
    <property type="match status" value="2"/>
</dbReference>
<evidence type="ECO:0000256" key="1">
    <source>
        <dbReference type="ARBA" id="ARBA00022801"/>
    </source>
</evidence>
<accession>A0ABY8GLN3</accession>
<dbReference type="InterPro" id="IPR000383">
    <property type="entry name" value="Xaa-Pro-like_dom"/>
</dbReference>
<proteinExistence type="predicted"/>
<dbReference type="Pfam" id="PF08530">
    <property type="entry name" value="PepX_C"/>
    <property type="match status" value="1"/>
</dbReference>
<dbReference type="SUPFAM" id="SSF49785">
    <property type="entry name" value="Galactose-binding domain-like"/>
    <property type="match status" value="1"/>
</dbReference>
<dbReference type="NCBIfam" id="TIGR00976">
    <property type="entry name" value="CocE_NonD"/>
    <property type="match status" value="1"/>
</dbReference>
<organism evidence="3 4">
    <name type="scientific">Achromobacter spanius</name>
    <dbReference type="NCBI Taxonomy" id="217203"/>
    <lineage>
        <taxon>Bacteria</taxon>
        <taxon>Pseudomonadati</taxon>
        <taxon>Pseudomonadota</taxon>
        <taxon>Betaproteobacteria</taxon>
        <taxon>Burkholderiales</taxon>
        <taxon>Alcaligenaceae</taxon>
        <taxon>Achromobacter</taxon>
    </lineage>
</organism>